<feature type="transmembrane region" description="Helical" evidence="3">
    <location>
        <begin position="15"/>
        <end position="35"/>
    </location>
</feature>
<evidence type="ECO:0000256" key="3">
    <source>
        <dbReference type="SAM" id="Phobius"/>
    </source>
</evidence>
<evidence type="ECO:0000256" key="2">
    <source>
        <dbReference type="SAM" id="MobiDB-lite"/>
    </source>
</evidence>
<feature type="coiled-coil region" evidence="1">
    <location>
        <begin position="567"/>
        <end position="594"/>
    </location>
</feature>
<gene>
    <name evidence="5" type="ORF">KME32_33570</name>
</gene>
<feature type="compositionally biased region" description="Polar residues" evidence="2">
    <location>
        <begin position="553"/>
        <end position="562"/>
    </location>
</feature>
<feature type="region of interest" description="Disordered" evidence="2">
    <location>
        <begin position="444"/>
        <end position="467"/>
    </location>
</feature>
<dbReference type="EMBL" id="JAHHHN010000052">
    <property type="protein sequence ID" value="MBW4565927.1"/>
    <property type="molecule type" value="Genomic_DNA"/>
</dbReference>
<comment type="caution">
    <text evidence="5">The sequence shown here is derived from an EMBL/GenBank/DDBJ whole genome shotgun (WGS) entry which is preliminary data.</text>
</comment>
<evidence type="ECO:0000259" key="4">
    <source>
        <dbReference type="Pfam" id="PF01935"/>
    </source>
</evidence>
<feature type="compositionally biased region" description="Basic and acidic residues" evidence="2">
    <location>
        <begin position="534"/>
        <end position="552"/>
    </location>
</feature>
<reference evidence="5" key="2">
    <citation type="journal article" date="2022" name="Microbiol. Resour. Announc.">
        <title>Metagenome Sequencing to Explore Phylogenomics of Terrestrial Cyanobacteria.</title>
        <authorList>
            <person name="Ward R.D."/>
            <person name="Stajich J.E."/>
            <person name="Johansen J.R."/>
            <person name="Huntemann M."/>
            <person name="Clum A."/>
            <person name="Foster B."/>
            <person name="Foster B."/>
            <person name="Roux S."/>
            <person name="Palaniappan K."/>
            <person name="Varghese N."/>
            <person name="Mukherjee S."/>
            <person name="Reddy T.B.K."/>
            <person name="Daum C."/>
            <person name="Copeland A."/>
            <person name="Chen I.A."/>
            <person name="Ivanova N.N."/>
            <person name="Kyrpides N.C."/>
            <person name="Shapiro N."/>
            <person name="Eloe-Fadrosh E.A."/>
            <person name="Pietrasiak N."/>
        </authorList>
    </citation>
    <scope>NUCLEOTIDE SEQUENCE</scope>
    <source>
        <strain evidence="5">JT2-VF2</strain>
    </source>
</reference>
<keyword evidence="3" id="KW-0472">Membrane</keyword>
<sequence length="629" mass="72156">MDKQELQRLKSNGQLNNAIVAVLTTAGLVCGAFAFSGRQTDLVEYCFRPQKLTNRRNARNYCNAHQRYIMPEPEFNAWERQPMNPLYQDGWTLPAKATRLRTIPANNPEKYLWGLAGAGCFGVALLLSKGREGRLLHELPGYREEVKTSWFHALIAESLKRRKVEYAAEIDYQLYQFAATRTARERQLAMLTPEELAVYQEKVRLQSSIESASLLQQATGTPAAALPGQSMADIANPGDKVQSAEACERLHEVKDRQVFDPWQADLNNLTPEYRYLREFISNTALILGSQGSGKSWFVRLLALLKKLKGYRVIVFDPNSNQGEWQGVEFYGSYSDIAHMMRWYVDEIQARYDAFRQSNMSEAQWRTQLWQRGKAMTVLCEEYTTYSDFIEDEELLRKFVKSANTLSRKQEAPVTFVAHNLTKDCLGGVPGVFDIFKRMQRVQLDTTTDPNSDQPVAAGTGRVKGVDSDGERQIIAPKLSIKITDFRTETERLQATREQLALYDLLEDITPQEPPEKTFPDSETLECSHDHEILEEPKQDIKRAKQPQHKSDSTTEGENQRFVSPQRYTRFQLTYESAQAEIQRLRNAKRNQTDIILFLWDAKPGDNEAYRNAISEYKKLLTVKDKEIEE</sequence>
<dbReference type="Gene3D" id="3.40.50.300">
    <property type="entry name" value="P-loop containing nucleotide triphosphate hydrolases"/>
    <property type="match status" value="1"/>
</dbReference>
<feature type="compositionally biased region" description="Polar residues" evidence="2">
    <location>
        <begin position="444"/>
        <end position="453"/>
    </location>
</feature>
<keyword evidence="3" id="KW-1133">Transmembrane helix</keyword>
<evidence type="ECO:0000313" key="5">
    <source>
        <dbReference type="EMBL" id="MBW4565927.1"/>
    </source>
</evidence>
<name>A0A951Q5X6_9NOST</name>
<dbReference type="Pfam" id="PF01935">
    <property type="entry name" value="DUF87"/>
    <property type="match status" value="1"/>
</dbReference>
<evidence type="ECO:0000313" key="6">
    <source>
        <dbReference type="Proteomes" id="UP000715781"/>
    </source>
</evidence>
<keyword evidence="1" id="KW-0175">Coiled coil</keyword>
<keyword evidence="3" id="KW-0812">Transmembrane</keyword>
<dbReference type="Proteomes" id="UP000715781">
    <property type="component" value="Unassembled WGS sequence"/>
</dbReference>
<accession>A0A951Q5X6</accession>
<dbReference type="SUPFAM" id="SSF52540">
    <property type="entry name" value="P-loop containing nucleoside triphosphate hydrolases"/>
    <property type="match status" value="1"/>
</dbReference>
<dbReference type="InterPro" id="IPR002789">
    <property type="entry name" value="HerA_central"/>
</dbReference>
<dbReference type="InterPro" id="IPR027417">
    <property type="entry name" value="P-loop_NTPase"/>
</dbReference>
<evidence type="ECO:0000256" key="1">
    <source>
        <dbReference type="SAM" id="Coils"/>
    </source>
</evidence>
<feature type="region of interest" description="Disordered" evidence="2">
    <location>
        <begin position="534"/>
        <end position="562"/>
    </location>
</feature>
<protein>
    <submittedName>
        <fullName evidence="5">DUF87 domain-containing protein</fullName>
    </submittedName>
</protein>
<reference evidence="5" key="1">
    <citation type="submission" date="2021-05" db="EMBL/GenBank/DDBJ databases">
        <authorList>
            <person name="Pietrasiak N."/>
            <person name="Ward R."/>
            <person name="Stajich J.E."/>
            <person name="Kurbessoian T."/>
        </authorList>
    </citation>
    <scope>NUCLEOTIDE SEQUENCE</scope>
    <source>
        <strain evidence="5">JT2-VF2</strain>
    </source>
</reference>
<organism evidence="5 6">
    <name type="scientific">Mojavia pulchra JT2-VF2</name>
    <dbReference type="NCBI Taxonomy" id="287848"/>
    <lineage>
        <taxon>Bacteria</taxon>
        <taxon>Bacillati</taxon>
        <taxon>Cyanobacteriota</taxon>
        <taxon>Cyanophyceae</taxon>
        <taxon>Nostocales</taxon>
        <taxon>Nostocaceae</taxon>
    </lineage>
</organism>
<feature type="domain" description="Helicase HerA central" evidence="4">
    <location>
        <begin position="277"/>
        <end position="320"/>
    </location>
</feature>
<dbReference type="AlphaFoldDB" id="A0A951Q5X6"/>
<proteinExistence type="predicted"/>